<dbReference type="SUPFAM" id="SSF109998">
    <property type="entry name" value="Triger factor/SurA peptide-binding domain-like"/>
    <property type="match status" value="1"/>
</dbReference>
<accession>A0A069D6R5</accession>
<reference evidence="4 5" key="1">
    <citation type="journal article" date="2015" name="Microbes Environ.">
        <title>Distribution and evolution of nitrogen fixation genes in the phylum bacteroidetes.</title>
        <authorList>
            <person name="Inoue J."/>
            <person name="Oshima K."/>
            <person name="Suda W."/>
            <person name="Sakamoto M."/>
            <person name="Iino T."/>
            <person name="Noda S."/>
            <person name="Hongoh Y."/>
            <person name="Hattori M."/>
            <person name="Ohkuma M."/>
        </authorList>
    </citation>
    <scope>NUCLEOTIDE SEQUENCE [LARGE SCALE GENOMIC DNA]</scope>
    <source>
        <strain evidence="4 5">JCM 15093</strain>
    </source>
</reference>
<comment type="caution">
    <text evidence="4">The sequence shown here is derived from an EMBL/GenBank/DDBJ whole genome shotgun (WGS) entry which is preliminary data.</text>
</comment>
<dbReference type="InterPro" id="IPR046357">
    <property type="entry name" value="PPIase_dom_sf"/>
</dbReference>
<gene>
    <name evidence="4" type="ORF">JCM15093_3304</name>
</gene>
<name>A0A069D6R5_9BACE</name>
<dbReference type="EMBL" id="BAJS01000035">
    <property type="protein sequence ID" value="GAK38011.1"/>
    <property type="molecule type" value="Genomic_DNA"/>
</dbReference>
<keyword evidence="2" id="KW-0732">Signal</keyword>
<dbReference type="OrthoDB" id="14196at2"/>
<dbReference type="InterPro" id="IPR050245">
    <property type="entry name" value="PrsA_foldase"/>
</dbReference>
<feature type="signal peptide" evidence="2">
    <location>
        <begin position="1"/>
        <end position="18"/>
    </location>
</feature>
<evidence type="ECO:0000256" key="2">
    <source>
        <dbReference type="SAM" id="SignalP"/>
    </source>
</evidence>
<dbReference type="GO" id="GO:0003755">
    <property type="term" value="F:peptidyl-prolyl cis-trans isomerase activity"/>
    <property type="evidence" value="ECO:0007669"/>
    <property type="project" value="UniProtKB-KW"/>
</dbReference>
<organism evidence="4 5">
    <name type="scientific">Bacteroides graminisolvens DSM 19988 = JCM 15093</name>
    <dbReference type="NCBI Taxonomy" id="1121097"/>
    <lineage>
        <taxon>Bacteria</taxon>
        <taxon>Pseudomonadati</taxon>
        <taxon>Bacteroidota</taxon>
        <taxon>Bacteroidia</taxon>
        <taxon>Bacteroidales</taxon>
        <taxon>Bacteroidaceae</taxon>
        <taxon>Bacteroides</taxon>
    </lineage>
</organism>
<feature type="domain" description="PpiC" evidence="3">
    <location>
        <begin position="124"/>
        <end position="221"/>
    </location>
</feature>
<dbReference type="PROSITE" id="PS50198">
    <property type="entry name" value="PPIC_PPIASE_2"/>
    <property type="match status" value="1"/>
</dbReference>
<dbReference type="AlphaFoldDB" id="A0A069D6R5"/>
<sequence length="516" mass="60942">MKKLVLLFLVWLGCGVNAFSQSDPVLLRVNGEVVTRSEFEYSFHKNNSMAMLEKKTPEEFLDLYIDYKLKVSAARSAGMDTTQSFKEELASYRRFLAKSYLTDTAAEEEQARKLYDDMKNSVSVSQVQVMHIFKYLPQNASATAIRNASSKMDSIYRLLRNHSTADFSQYVAQYSDDKNKFWVSWLQMPEEFEKVAFALNKNEFSEPFFSPQGIHIVKVLDSKSIPPFKEMRGELIRRLNNRYKTTSISDPVVEKLKKEYQFVSYEENVSELMRQGQTDRVLFKIGEKSYSGQDFLLFSKNHPRELNLQYHDFVVKSLLDYEDERLEQKYPDFKYLMMEYRDGILISEISNREVWGDHLDDEAELEEFFRTHKKDYYWPTPKFRGIVVMSQQKKPLKLIKKAIKKRDFDEWETSLKEKLTPEQLLNVQYELGLFAAGENKYVDYFIFKKEKDVPLGPFPYVNVWGEKIKGPEKYEDMRGPVMFDYQLFLEQEWVKKLRSKGKVEINQEVLKTVNNH</sequence>
<evidence type="ECO:0000313" key="4">
    <source>
        <dbReference type="EMBL" id="GAK38011.1"/>
    </source>
</evidence>
<dbReference type="InterPro" id="IPR000297">
    <property type="entry name" value="PPIase_PpiC"/>
</dbReference>
<keyword evidence="1" id="KW-0413">Isomerase</keyword>
<dbReference type="PANTHER" id="PTHR47245:SF2">
    <property type="entry name" value="PEPTIDYL-PROLYL CIS-TRANS ISOMERASE HP_0175-RELATED"/>
    <property type="match status" value="1"/>
</dbReference>
<keyword evidence="5" id="KW-1185">Reference proteome</keyword>
<dbReference type="eggNOG" id="COG0760">
    <property type="taxonomic scope" value="Bacteria"/>
</dbReference>
<dbReference type="PANTHER" id="PTHR47245">
    <property type="entry name" value="PEPTIDYLPROLYL ISOMERASE"/>
    <property type="match status" value="1"/>
</dbReference>
<dbReference type="SUPFAM" id="SSF54534">
    <property type="entry name" value="FKBP-like"/>
    <property type="match status" value="1"/>
</dbReference>
<keyword evidence="1" id="KW-0697">Rotamase</keyword>
<dbReference type="STRING" id="1121097.GCA_000428125_02391"/>
<dbReference type="Pfam" id="PF00639">
    <property type="entry name" value="Rotamase"/>
    <property type="match status" value="1"/>
</dbReference>
<dbReference type="InterPro" id="IPR027304">
    <property type="entry name" value="Trigger_fact/SurA_dom_sf"/>
</dbReference>
<feature type="chain" id="PRO_5001659966" evidence="2">
    <location>
        <begin position="19"/>
        <end position="516"/>
    </location>
</feature>
<evidence type="ECO:0000313" key="5">
    <source>
        <dbReference type="Proteomes" id="UP000027601"/>
    </source>
</evidence>
<evidence type="ECO:0000259" key="3">
    <source>
        <dbReference type="PROSITE" id="PS50198"/>
    </source>
</evidence>
<dbReference type="Proteomes" id="UP000027601">
    <property type="component" value="Unassembled WGS sequence"/>
</dbReference>
<proteinExistence type="predicted"/>
<dbReference type="Gene3D" id="3.10.50.40">
    <property type="match status" value="1"/>
</dbReference>
<evidence type="ECO:0000256" key="1">
    <source>
        <dbReference type="PROSITE-ProRule" id="PRU00278"/>
    </source>
</evidence>
<dbReference type="RefSeq" id="WP_024997548.1">
    <property type="nucleotide sequence ID" value="NZ_ATZI01000010.1"/>
</dbReference>
<protein>
    <submittedName>
        <fullName evidence="4">Survival protein SurA</fullName>
    </submittedName>
</protein>